<protein>
    <submittedName>
        <fullName evidence="1">Uncharacterized protein</fullName>
    </submittedName>
</protein>
<comment type="caution">
    <text evidence="1">The sequence shown here is derived from an EMBL/GenBank/DDBJ whole genome shotgun (WGS) entry which is preliminary data.</text>
</comment>
<keyword evidence="2" id="KW-1185">Reference proteome</keyword>
<organism evidence="1 2">
    <name type="scientific">Goodea atripinnis</name>
    <dbReference type="NCBI Taxonomy" id="208336"/>
    <lineage>
        <taxon>Eukaryota</taxon>
        <taxon>Metazoa</taxon>
        <taxon>Chordata</taxon>
        <taxon>Craniata</taxon>
        <taxon>Vertebrata</taxon>
        <taxon>Euteleostomi</taxon>
        <taxon>Actinopterygii</taxon>
        <taxon>Neopterygii</taxon>
        <taxon>Teleostei</taxon>
        <taxon>Neoteleostei</taxon>
        <taxon>Acanthomorphata</taxon>
        <taxon>Ovalentaria</taxon>
        <taxon>Atherinomorphae</taxon>
        <taxon>Cyprinodontiformes</taxon>
        <taxon>Goodeidae</taxon>
        <taxon>Goodea</taxon>
    </lineage>
</organism>
<evidence type="ECO:0000313" key="1">
    <source>
        <dbReference type="EMBL" id="MEQ2168199.1"/>
    </source>
</evidence>
<accession>A0ABV0N9Z5</accession>
<name>A0ABV0N9Z5_9TELE</name>
<evidence type="ECO:0000313" key="2">
    <source>
        <dbReference type="Proteomes" id="UP001476798"/>
    </source>
</evidence>
<sequence>MQSFVAISHLSHRTAQQRCISGETKARRRTFAPQGHSRKSLKAGNLSVRLNVYILNVHHYHSHIFLVYSKRSDADVTQRSETFCIHLLFWSMCSRFHNTRKQNQLFLFPLSNSAGPVLHPYFVT</sequence>
<reference evidence="1 2" key="1">
    <citation type="submission" date="2021-06" db="EMBL/GenBank/DDBJ databases">
        <authorList>
            <person name="Palmer J.M."/>
        </authorList>
    </citation>
    <scope>NUCLEOTIDE SEQUENCE [LARGE SCALE GENOMIC DNA]</scope>
    <source>
        <strain evidence="1 2">GA_2019</strain>
        <tissue evidence="1">Muscle</tissue>
    </source>
</reference>
<dbReference type="EMBL" id="JAHRIO010030721">
    <property type="protein sequence ID" value="MEQ2168199.1"/>
    <property type="molecule type" value="Genomic_DNA"/>
</dbReference>
<gene>
    <name evidence="1" type="ORF">GOODEAATRI_011796</name>
</gene>
<proteinExistence type="predicted"/>
<dbReference type="Proteomes" id="UP001476798">
    <property type="component" value="Unassembled WGS sequence"/>
</dbReference>